<comment type="caution">
    <text evidence="3">The sequence shown here is derived from an EMBL/GenBank/DDBJ whole genome shotgun (WGS) entry which is preliminary data.</text>
</comment>
<feature type="domain" description="EF-hand" evidence="2">
    <location>
        <begin position="124"/>
        <end position="159"/>
    </location>
</feature>
<dbReference type="PROSITE" id="PS50222">
    <property type="entry name" value="EF_HAND_2"/>
    <property type="match status" value="1"/>
</dbReference>
<dbReference type="SUPFAM" id="SSF47473">
    <property type="entry name" value="EF-hand"/>
    <property type="match status" value="1"/>
</dbReference>
<dbReference type="InterPro" id="IPR011992">
    <property type="entry name" value="EF-hand-dom_pair"/>
</dbReference>
<dbReference type="Proteomes" id="UP000245383">
    <property type="component" value="Unassembled WGS sequence"/>
</dbReference>
<evidence type="ECO:0000313" key="3">
    <source>
        <dbReference type="EMBL" id="PVU96324.1"/>
    </source>
</evidence>
<keyword evidence="1" id="KW-0106">Calcium</keyword>
<dbReference type="Gene3D" id="1.10.238.10">
    <property type="entry name" value="EF-hand"/>
    <property type="match status" value="1"/>
</dbReference>
<dbReference type="SMART" id="SM00054">
    <property type="entry name" value="EFh"/>
    <property type="match status" value="2"/>
</dbReference>
<dbReference type="GO" id="GO:0005509">
    <property type="term" value="F:calcium ion binding"/>
    <property type="evidence" value="ECO:0007669"/>
    <property type="project" value="InterPro"/>
</dbReference>
<proteinExistence type="predicted"/>
<organism evidence="3 4">
    <name type="scientific">Smittium simulii</name>
    <dbReference type="NCBI Taxonomy" id="133385"/>
    <lineage>
        <taxon>Eukaryota</taxon>
        <taxon>Fungi</taxon>
        <taxon>Fungi incertae sedis</taxon>
        <taxon>Zoopagomycota</taxon>
        <taxon>Kickxellomycotina</taxon>
        <taxon>Harpellomycetes</taxon>
        <taxon>Harpellales</taxon>
        <taxon>Legeriomycetaceae</taxon>
        <taxon>Smittium</taxon>
    </lineage>
</organism>
<dbReference type="EMBL" id="MBFR01000036">
    <property type="protein sequence ID" value="PVU96324.1"/>
    <property type="molecule type" value="Genomic_DNA"/>
</dbReference>
<reference evidence="3 4" key="1">
    <citation type="journal article" date="2018" name="MBio">
        <title>Comparative Genomics Reveals the Core Gene Toolbox for the Fungus-Insect Symbiosis.</title>
        <authorList>
            <person name="Wang Y."/>
            <person name="Stata M."/>
            <person name="Wang W."/>
            <person name="Stajich J.E."/>
            <person name="White M.M."/>
            <person name="Moncalvo J.M."/>
        </authorList>
    </citation>
    <scope>NUCLEOTIDE SEQUENCE [LARGE SCALE GENOMIC DNA]</scope>
    <source>
        <strain evidence="3 4">SWE-8-4</strain>
    </source>
</reference>
<dbReference type="STRING" id="133385.A0A2T9YVL3"/>
<keyword evidence="4" id="KW-1185">Reference proteome</keyword>
<gene>
    <name evidence="3" type="ORF">BB561_001280</name>
</gene>
<dbReference type="CDD" id="cd00051">
    <property type="entry name" value="EFh"/>
    <property type="match status" value="1"/>
</dbReference>
<protein>
    <recommendedName>
        <fullName evidence="2">EF-hand domain-containing protein</fullName>
    </recommendedName>
</protein>
<dbReference type="InterPro" id="IPR018247">
    <property type="entry name" value="EF_Hand_1_Ca_BS"/>
</dbReference>
<dbReference type="OrthoDB" id="26525at2759"/>
<evidence type="ECO:0000259" key="2">
    <source>
        <dbReference type="PROSITE" id="PS50222"/>
    </source>
</evidence>
<dbReference type="AlphaFoldDB" id="A0A2T9YVL3"/>
<dbReference type="Pfam" id="PF00036">
    <property type="entry name" value="EF-hand_1"/>
    <property type="match status" value="1"/>
</dbReference>
<sequence length="159" mass="17857">MSSSSTPSLLQSELYSLSNLSEIFAEFDSNDSGSLPVSYAYYLVKSCFLSDIPQEVVDDAVLELFGRNTLEITRDMYYTLVSYLVSNSDKTELALQLFNLFTQEKQVIVQSDLKAITTQLDENISTPELNEMISVADLNDDGEVDFSEFLAILKKTNFL</sequence>
<name>A0A2T9YVL3_9FUNG</name>
<evidence type="ECO:0000313" key="4">
    <source>
        <dbReference type="Proteomes" id="UP000245383"/>
    </source>
</evidence>
<dbReference type="PROSITE" id="PS00018">
    <property type="entry name" value="EF_HAND_1"/>
    <property type="match status" value="1"/>
</dbReference>
<dbReference type="InterPro" id="IPR002048">
    <property type="entry name" value="EF_hand_dom"/>
</dbReference>
<accession>A0A2T9YVL3</accession>
<evidence type="ECO:0000256" key="1">
    <source>
        <dbReference type="ARBA" id="ARBA00022837"/>
    </source>
</evidence>